<feature type="transmembrane region" description="Helical" evidence="6">
    <location>
        <begin position="7"/>
        <end position="24"/>
    </location>
</feature>
<gene>
    <name evidence="8" type="ORF">FNV43_RR18776</name>
</gene>
<dbReference type="InterPro" id="IPR030184">
    <property type="entry name" value="WAT1-related"/>
</dbReference>
<dbReference type="SUPFAM" id="SSF103481">
    <property type="entry name" value="Multidrug resistance efflux transporter EmrE"/>
    <property type="match status" value="3"/>
</dbReference>
<dbReference type="AlphaFoldDB" id="A0A8K0DZM5"/>
<feature type="transmembrane region" description="Helical" evidence="6">
    <location>
        <begin position="521"/>
        <end position="540"/>
    </location>
</feature>
<dbReference type="OrthoDB" id="1728340at2759"/>
<evidence type="ECO:0000313" key="8">
    <source>
        <dbReference type="EMBL" id="KAF3440492.1"/>
    </source>
</evidence>
<feature type="transmembrane region" description="Helical" evidence="6">
    <location>
        <begin position="431"/>
        <end position="450"/>
    </location>
</feature>
<feature type="transmembrane region" description="Helical" evidence="6">
    <location>
        <begin position="306"/>
        <end position="326"/>
    </location>
</feature>
<reference evidence="8" key="1">
    <citation type="submission" date="2020-03" db="EMBL/GenBank/DDBJ databases">
        <title>A high-quality chromosome-level genome assembly of a woody plant with both climbing and erect habits, Rhamnella rubrinervis.</title>
        <authorList>
            <person name="Lu Z."/>
            <person name="Yang Y."/>
            <person name="Zhu X."/>
            <person name="Sun Y."/>
        </authorList>
    </citation>
    <scope>NUCLEOTIDE SEQUENCE</scope>
    <source>
        <strain evidence="8">BYM</strain>
        <tissue evidence="8">Leaf</tissue>
    </source>
</reference>
<evidence type="ECO:0000313" key="9">
    <source>
        <dbReference type="Proteomes" id="UP000796880"/>
    </source>
</evidence>
<dbReference type="GO" id="GO:0022857">
    <property type="term" value="F:transmembrane transporter activity"/>
    <property type="evidence" value="ECO:0007669"/>
    <property type="project" value="InterPro"/>
</dbReference>
<organism evidence="8 9">
    <name type="scientific">Rhamnella rubrinervis</name>
    <dbReference type="NCBI Taxonomy" id="2594499"/>
    <lineage>
        <taxon>Eukaryota</taxon>
        <taxon>Viridiplantae</taxon>
        <taxon>Streptophyta</taxon>
        <taxon>Embryophyta</taxon>
        <taxon>Tracheophyta</taxon>
        <taxon>Spermatophyta</taxon>
        <taxon>Magnoliopsida</taxon>
        <taxon>eudicotyledons</taxon>
        <taxon>Gunneridae</taxon>
        <taxon>Pentapetalae</taxon>
        <taxon>rosids</taxon>
        <taxon>fabids</taxon>
        <taxon>Rosales</taxon>
        <taxon>Rhamnaceae</taxon>
        <taxon>rhamnoid group</taxon>
        <taxon>Rhamneae</taxon>
        <taxon>Rhamnella</taxon>
    </lineage>
</organism>
<dbReference type="Pfam" id="PF00892">
    <property type="entry name" value="EamA"/>
    <property type="match status" value="3"/>
</dbReference>
<keyword evidence="3 6" id="KW-0812">Transmembrane</keyword>
<accession>A0A8K0DZM5</accession>
<dbReference type="EMBL" id="VOIH02000008">
    <property type="protein sequence ID" value="KAF3440492.1"/>
    <property type="molecule type" value="Genomic_DNA"/>
</dbReference>
<feature type="transmembrane region" description="Helical" evidence="6">
    <location>
        <begin position="401"/>
        <end position="419"/>
    </location>
</feature>
<feature type="transmembrane region" description="Helical" evidence="6">
    <location>
        <begin position="187"/>
        <end position="205"/>
    </location>
</feature>
<evidence type="ECO:0000256" key="3">
    <source>
        <dbReference type="ARBA" id="ARBA00022692"/>
    </source>
</evidence>
<comment type="subcellular location">
    <subcellularLocation>
        <location evidence="1">Membrane</location>
        <topology evidence="1">Multi-pass membrane protein</topology>
    </subcellularLocation>
</comment>
<sequence>MKNLKPVILMVVVEALYAGQNVLYKMAMYDGISTKIMIAYRYVFASAITIPLAFILERKNRPKLTWMIFFQGFLSGIFGASLGQNLFAESLVLTNSVTFVSAMSNLIPAFVLILGVTFGLEKLEIGTMHGKAMLMGVIVSIGGAMIFIFYKGLEIHVWSTVIDLLQKYKSSRAHQVMNKGGHHNQGLGSFLAIACSLSLTIWYIIQNKMSKNYPSYSSTALMCLCAFVQATLYALCAEKDWSKWNLGWNIELLTVVYSGFLTSGMCIAIMAWCSKKKGALFVSSFYPLLLMFGAIAGSLFLDEHLYLGSIIGGILIILGLYGVLWGKDKELEEMSTRRMEKLEIGTYAGKAKVVGVIVSIGGTMIFTFCKGSEIKILSTSINLLQKYDQNPTTMHHSSQRLGSFLSIASSLSFTICLLLQTKLSENYPPYTATALMCVFASIQSTIYAMFAERDWSRWKLGWNIRLLTVLYAGIFPSGVCVAAQAWCLKVKGAVFICAFYPLVLVFVAIVGSLFLDEHLHLGSLVGALFIILGLYGVLWGKSMELKETSKMVSSKGSRELTPTEATSIGSINHDEVQSTGVITLVETDQPIVAN</sequence>
<evidence type="ECO:0000256" key="6">
    <source>
        <dbReference type="SAM" id="Phobius"/>
    </source>
</evidence>
<dbReference type="InterPro" id="IPR000620">
    <property type="entry name" value="EamA_dom"/>
</dbReference>
<feature type="transmembrane region" description="Helical" evidence="6">
    <location>
        <begin position="36"/>
        <end position="56"/>
    </location>
</feature>
<feature type="domain" description="EamA" evidence="7">
    <location>
        <begin position="187"/>
        <end position="324"/>
    </location>
</feature>
<feature type="transmembrane region" description="Helical" evidence="6">
    <location>
        <begin position="217"/>
        <end position="235"/>
    </location>
</feature>
<feature type="transmembrane region" description="Helical" evidence="6">
    <location>
        <begin position="462"/>
        <end position="486"/>
    </location>
</feature>
<proteinExistence type="inferred from homology"/>
<dbReference type="InterPro" id="IPR037185">
    <property type="entry name" value="EmrE-like"/>
</dbReference>
<feature type="transmembrane region" description="Helical" evidence="6">
    <location>
        <begin position="347"/>
        <end position="368"/>
    </location>
</feature>
<feature type="domain" description="EamA" evidence="7">
    <location>
        <begin position="401"/>
        <end position="538"/>
    </location>
</feature>
<feature type="domain" description="EamA" evidence="7">
    <location>
        <begin position="7"/>
        <end position="138"/>
    </location>
</feature>
<feature type="transmembrane region" description="Helical" evidence="6">
    <location>
        <begin position="68"/>
        <end position="87"/>
    </location>
</feature>
<dbReference type="PANTHER" id="PTHR31218">
    <property type="entry name" value="WAT1-RELATED PROTEIN"/>
    <property type="match status" value="1"/>
</dbReference>
<feature type="transmembrane region" description="Helical" evidence="6">
    <location>
        <begin position="99"/>
        <end position="120"/>
    </location>
</feature>
<dbReference type="GO" id="GO:0016020">
    <property type="term" value="C:membrane"/>
    <property type="evidence" value="ECO:0007669"/>
    <property type="project" value="UniProtKB-SubCell"/>
</dbReference>
<keyword evidence="9" id="KW-1185">Reference proteome</keyword>
<keyword evidence="4 6" id="KW-1133">Transmembrane helix</keyword>
<protein>
    <recommendedName>
        <fullName evidence="7">EamA domain-containing protein</fullName>
    </recommendedName>
</protein>
<evidence type="ECO:0000259" key="7">
    <source>
        <dbReference type="Pfam" id="PF00892"/>
    </source>
</evidence>
<evidence type="ECO:0000256" key="5">
    <source>
        <dbReference type="ARBA" id="ARBA00023136"/>
    </source>
</evidence>
<feature type="transmembrane region" description="Helical" evidence="6">
    <location>
        <begin position="255"/>
        <end position="273"/>
    </location>
</feature>
<comment type="caution">
    <text evidence="8">The sequence shown here is derived from an EMBL/GenBank/DDBJ whole genome shotgun (WGS) entry which is preliminary data.</text>
</comment>
<feature type="transmembrane region" description="Helical" evidence="6">
    <location>
        <begin position="132"/>
        <end position="150"/>
    </location>
</feature>
<feature type="transmembrane region" description="Helical" evidence="6">
    <location>
        <begin position="280"/>
        <end position="300"/>
    </location>
</feature>
<comment type="similarity">
    <text evidence="2">Belongs to the drug/metabolite transporter (DMT) superfamily. Plant drug/metabolite exporter (P-DME) (TC 2.A.7.4) family.</text>
</comment>
<dbReference type="Proteomes" id="UP000796880">
    <property type="component" value="Unassembled WGS sequence"/>
</dbReference>
<feature type="transmembrane region" description="Helical" evidence="6">
    <location>
        <begin position="493"/>
        <end position="515"/>
    </location>
</feature>
<keyword evidence="5 6" id="KW-0472">Membrane</keyword>
<evidence type="ECO:0000256" key="1">
    <source>
        <dbReference type="ARBA" id="ARBA00004141"/>
    </source>
</evidence>
<name>A0A8K0DZM5_9ROSA</name>
<evidence type="ECO:0000256" key="2">
    <source>
        <dbReference type="ARBA" id="ARBA00007635"/>
    </source>
</evidence>
<evidence type="ECO:0000256" key="4">
    <source>
        <dbReference type="ARBA" id="ARBA00022989"/>
    </source>
</evidence>